<reference evidence="2 3" key="2">
    <citation type="submission" date="2019-01" db="EMBL/GenBank/DDBJ databases">
        <title>The decoding of complex shrimp genome reveals the adaptation for benthos swimmer, frequently molting mechanism and breeding impact on genome.</title>
        <authorList>
            <person name="Sun Y."/>
            <person name="Gao Y."/>
            <person name="Yu Y."/>
        </authorList>
    </citation>
    <scope>NUCLEOTIDE SEQUENCE [LARGE SCALE GENOMIC DNA]</scope>
    <source>
        <tissue evidence="2">Muscle</tissue>
    </source>
</reference>
<proteinExistence type="predicted"/>
<dbReference type="SMART" id="SM01100">
    <property type="entry name" value="CRAL_TRIO_N"/>
    <property type="match status" value="1"/>
</dbReference>
<dbReference type="SUPFAM" id="SSF52087">
    <property type="entry name" value="CRAL/TRIO domain"/>
    <property type="match status" value="1"/>
</dbReference>
<dbReference type="InterPro" id="IPR001251">
    <property type="entry name" value="CRAL-TRIO_dom"/>
</dbReference>
<protein>
    <submittedName>
        <fullName evidence="2">Putative phosphatidylinositol transfer protein SEC14</fullName>
    </submittedName>
</protein>
<dbReference type="InterPro" id="IPR036273">
    <property type="entry name" value="CRAL/TRIO_N_dom_sf"/>
</dbReference>
<dbReference type="Proteomes" id="UP000283509">
    <property type="component" value="Unassembled WGS sequence"/>
</dbReference>
<feature type="domain" description="CRAL-TRIO" evidence="1">
    <location>
        <begin position="121"/>
        <end position="283"/>
    </location>
</feature>
<dbReference type="OrthoDB" id="75724at2759"/>
<dbReference type="Gene3D" id="1.20.5.1200">
    <property type="entry name" value="Alpha-tocopherol transfer"/>
    <property type="match status" value="1"/>
</dbReference>
<dbReference type="AlphaFoldDB" id="A0A3R7NM15"/>
<dbReference type="InterPro" id="IPR011074">
    <property type="entry name" value="CRAL/TRIO_N_dom"/>
</dbReference>
<evidence type="ECO:0000313" key="2">
    <source>
        <dbReference type="EMBL" id="ROT61746.1"/>
    </source>
</evidence>
<dbReference type="Pfam" id="PF03765">
    <property type="entry name" value="CRAL_TRIO_N"/>
    <property type="match status" value="1"/>
</dbReference>
<dbReference type="GO" id="GO:1902936">
    <property type="term" value="F:phosphatidylinositol bisphosphate binding"/>
    <property type="evidence" value="ECO:0007669"/>
    <property type="project" value="TreeGrafter"/>
</dbReference>
<dbReference type="SUPFAM" id="SSF46938">
    <property type="entry name" value="CRAL/TRIO N-terminal domain"/>
    <property type="match status" value="1"/>
</dbReference>
<keyword evidence="3" id="KW-1185">Reference proteome</keyword>
<dbReference type="CDD" id="cd00170">
    <property type="entry name" value="SEC14"/>
    <property type="match status" value="1"/>
</dbReference>
<sequence>MDPKKDGENPVTEVDKALEAVLRVDRRQVAGAGDGALPKELAAEAEDDVHEKPEWVDRDVQALREMVEQEPGLKSRIDKPFLLAFLRARKFDYDKAMAMIRGYYRARQENADMYVNLVPSALDHVWPLCMQTVLPTPDNLGRTVLIFRTGAWLPDICTLDDVFRSQVVMLEHVVRVPVTQLRGIAAVVDCSGLSMTHAYYLTPTHIRRMISVVQEVFPLRFKALHFVHEPSIFDWVFSLVKPFLSETIKGRLHFHGEDLESLHKHIPANELPEELGGTQGPMTNSELVEILKQNEDYYKEHFTYGFETSEEPARQGTVMEAVTDMGSLIGSYYRRMCID</sequence>
<organism evidence="2 3">
    <name type="scientific">Penaeus vannamei</name>
    <name type="common">Whiteleg shrimp</name>
    <name type="synonym">Litopenaeus vannamei</name>
    <dbReference type="NCBI Taxonomy" id="6689"/>
    <lineage>
        <taxon>Eukaryota</taxon>
        <taxon>Metazoa</taxon>
        <taxon>Ecdysozoa</taxon>
        <taxon>Arthropoda</taxon>
        <taxon>Crustacea</taxon>
        <taxon>Multicrustacea</taxon>
        <taxon>Malacostraca</taxon>
        <taxon>Eumalacostraca</taxon>
        <taxon>Eucarida</taxon>
        <taxon>Decapoda</taxon>
        <taxon>Dendrobranchiata</taxon>
        <taxon>Penaeoidea</taxon>
        <taxon>Penaeidae</taxon>
        <taxon>Penaeus</taxon>
    </lineage>
</organism>
<name>A0A3R7NM15_PENVA</name>
<dbReference type="Gene3D" id="3.40.525.10">
    <property type="entry name" value="CRAL-TRIO lipid binding domain"/>
    <property type="match status" value="1"/>
</dbReference>
<accession>A0A3R7NM15</accession>
<dbReference type="Pfam" id="PF00650">
    <property type="entry name" value="CRAL_TRIO"/>
    <property type="match status" value="1"/>
</dbReference>
<comment type="caution">
    <text evidence="2">The sequence shown here is derived from an EMBL/GenBank/DDBJ whole genome shotgun (WGS) entry which is preliminary data.</text>
</comment>
<dbReference type="PANTHER" id="PTHR10174">
    <property type="entry name" value="ALPHA-TOCOPHEROL TRANSFER PROTEIN-RELATED"/>
    <property type="match status" value="1"/>
</dbReference>
<evidence type="ECO:0000259" key="1">
    <source>
        <dbReference type="PROSITE" id="PS50191"/>
    </source>
</evidence>
<dbReference type="InterPro" id="IPR036865">
    <property type="entry name" value="CRAL-TRIO_dom_sf"/>
</dbReference>
<dbReference type="Gene3D" id="1.10.8.20">
    <property type="entry name" value="N-terminal domain of phosphatidylinositol transfer protein sec14p"/>
    <property type="match status" value="1"/>
</dbReference>
<gene>
    <name evidence="2" type="ORF">C7M84_020443</name>
</gene>
<dbReference type="PANTHER" id="PTHR10174:SF130">
    <property type="entry name" value="ALPHA-TOCOPHEROL TRANSFER PROTEIN-LIKE"/>
    <property type="match status" value="1"/>
</dbReference>
<evidence type="ECO:0000313" key="3">
    <source>
        <dbReference type="Proteomes" id="UP000283509"/>
    </source>
</evidence>
<reference evidence="2 3" key="1">
    <citation type="submission" date="2018-04" db="EMBL/GenBank/DDBJ databases">
        <authorList>
            <person name="Zhang X."/>
            <person name="Yuan J."/>
            <person name="Li F."/>
            <person name="Xiang J."/>
        </authorList>
    </citation>
    <scope>NUCLEOTIDE SEQUENCE [LARGE SCALE GENOMIC DNA]</scope>
    <source>
        <tissue evidence="2">Muscle</tissue>
    </source>
</reference>
<dbReference type="PROSITE" id="PS50191">
    <property type="entry name" value="CRAL_TRIO"/>
    <property type="match status" value="1"/>
</dbReference>
<dbReference type="PRINTS" id="PR00180">
    <property type="entry name" value="CRETINALDHBP"/>
</dbReference>
<dbReference type="EMBL" id="QCYY01004005">
    <property type="protein sequence ID" value="ROT61746.1"/>
    <property type="molecule type" value="Genomic_DNA"/>
</dbReference>
<dbReference type="SMART" id="SM00516">
    <property type="entry name" value="SEC14"/>
    <property type="match status" value="1"/>
</dbReference>
<dbReference type="GO" id="GO:0016020">
    <property type="term" value="C:membrane"/>
    <property type="evidence" value="ECO:0007669"/>
    <property type="project" value="TreeGrafter"/>
</dbReference>